<evidence type="ECO:0000256" key="2">
    <source>
        <dbReference type="SAM" id="MobiDB-lite"/>
    </source>
</evidence>
<name>A0A926DNW5_9FIRM</name>
<dbReference type="GO" id="GO:0016798">
    <property type="term" value="F:hydrolase activity, acting on glycosyl bonds"/>
    <property type="evidence" value="ECO:0007669"/>
    <property type="project" value="InterPro"/>
</dbReference>
<feature type="region of interest" description="Disordered" evidence="2">
    <location>
        <begin position="444"/>
        <end position="464"/>
    </location>
</feature>
<dbReference type="EMBL" id="JACRSU010000003">
    <property type="protein sequence ID" value="MBC8541149.1"/>
    <property type="molecule type" value="Genomic_DNA"/>
</dbReference>
<keyword evidence="1" id="KW-0378">Hydrolase</keyword>
<keyword evidence="3" id="KW-0732">Signal</keyword>
<reference evidence="5" key="1">
    <citation type="submission" date="2020-08" db="EMBL/GenBank/DDBJ databases">
        <title>Genome public.</title>
        <authorList>
            <person name="Liu C."/>
            <person name="Sun Q."/>
        </authorList>
    </citation>
    <scope>NUCLEOTIDE SEQUENCE</scope>
    <source>
        <strain evidence="5">H8</strain>
    </source>
</reference>
<sequence>MKKFVSITIVLTMLLSVFYCFPAEARVYEDYPYIYLDFEDQDATNQLKANGVITNSVPNSWKAGGANGTNGCLTFTEEGAWANNAYPLKRPLKVGEHYRVSLWVRLNNVEDLMGANPKIALIFYTKSETGGTAHKFVYPTGEIKPGGEWVHCTGDFIWDGIANDESKNSTPQPIDPAAPVDMRVRIINGGNTLRTYLADKDRLGSSFQLKYDMDDIVLEPEVNGKTVVYDDSYLVAADFEDGSVGGLSGIKSVQDDPERGGKVALVQSPIGSFNSLEAKNNYLKFNHLYKISCWVKRTDDYCEFGGQKSQVACINMAQNRMDTTNISPTTKYPTYTKGGLEQNKWTYYEYYLKYDVKTFDGAGAWTGIRVGNGAASKDAGQTGEIGLEGVTYYVDDFLIQDLGFVQNGDFEHDQSEIYRIDAKGVTQKTDTVFGWLPEQATSSISTDVRSTADDPKTESTQSMSVNISTDGGRVYQGINFENNKKYKLSFWAKGLDMAEGEEKPISVVLDRKVDTVGKQDVYQVEDYETLRDDKWTLTGEWKKYECDFEPKYVAGSTPDANVIPRTPFMYIDVDGNKAGTKFLVDDITFEDADAIIVEPEVNPYPRLENVELVSGDAVSGATVQIDYEFVSEVEEMMEGESVVRALISEDGKNWGCIGQSATFGRVLYTIPDIAIGKQLKLEIAPMDEVYQMGEIATVELGEVKKAFEIVPEISNWNEETGEVAASVFIENNLSSLGNQEIVVILALYDDNNTLISTTVKPEIITEQYSETIKVSAISTASATKAKLYVWSGTSLADAGEKSYCEAISFDKNAVG</sequence>
<dbReference type="Proteomes" id="UP000611762">
    <property type="component" value="Unassembled WGS sequence"/>
</dbReference>
<dbReference type="AlphaFoldDB" id="A0A926DNW5"/>
<evidence type="ECO:0000313" key="5">
    <source>
        <dbReference type="EMBL" id="MBC8541149.1"/>
    </source>
</evidence>
<feature type="domain" description="TRAM" evidence="4">
    <location>
        <begin position="635"/>
        <end position="697"/>
    </location>
</feature>
<evidence type="ECO:0000259" key="4">
    <source>
        <dbReference type="PROSITE" id="PS50926"/>
    </source>
</evidence>
<dbReference type="PROSITE" id="PS50926">
    <property type="entry name" value="TRAM"/>
    <property type="match status" value="1"/>
</dbReference>
<feature type="signal peptide" evidence="3">
    <location>
        <begin position="1"/>
        <end position="25"/>
    </location>
</feature>
<dbReference type="Gene3D" id="2.60.120.260">
    <property type="entry name" value="Galactose-binding domain-like"/>
    <property type="match status" value="3"/>
</dbReference>
<dbReference type="InterPro" id="IPR003305">
    <property type="entry name" value="CenC_carb-bd"/>
</dbReference>
<dbReference type="SUPFAM" id="SSF49785">
    <property type="entry name" value="Galactose-binding domain-like"/>
    <property type="match status" value="1"/>
</dbReference>
<comment type="caution">
    <text evidence="5">The sequence shown here is derived from an EMBL/GenBank/DDBJ whole genome shotgun (WGS) entry which is preliminary data.</text>
</comment>
<keyword evidence="6" id="KW-1185">Reference proteome</keyword>
<feature type="chain" id="PRO_5037550443" evidence="3">
    <location>
        <begin position="26"/>
        <end position="815"/>
    </location>
</feature>
<protein>
    <submittedName>
        <fullName evidence="5">Carbohydrate binding domain-containing protein</fullName>
    </submittedName>
</protein>
<dbReference type="Pfam" id="PF02018">
    <property type="entry name" value="CBM_4_9"/>
    <property type="match status" value="1"/>
</dbReference>
<evidence type="ECO:0000256" key="1">
    <source>
        <dbReference type="ARBA" id="ARBA00022801"/>
    </source>
</evidence>
<dbReference type="RefSeq" id="WP_249313047.1">
    <property type="nucleotide sequence ID" value="NZ_JACRSU010000003.1"/>
</dbReference>
<evidence type="ECO:0000256" key="3">
    <source>
        <dbReference type="SAM" id="SignalP"/>
    </source>
</evidence>
<dbReference type="InterPro" id="IPR008979">
    <property type="entry name" value="Galactose-bd-like_sf"/>
</dbReference>
<evidence type="ECO:0000313" key="6">
    <source>
        <dbReference type="Proteomes" id="UP000611762"/>
    </source>
</evidence>
<gene>
    <name evidence="5" type="ORF">H8698_09205</name>
</gene>
<dbReference type="InterPro" id="IPR002792">
    <property type="entry name" value="TRAM_dom"/>
</dbReference>
<organism evidence="5 6">
    <name type="scientific">Congzhengia minquanensis</name>
    <dbReference type="NCBI Taxonomy" id="2763657"/>
    <lineage>
        <taxon>Bacteria</taxon>
        <taxon>Bacillati</taxon>
        <taxon>Bacillota</taxon>
        <taxon>Clostridia</taxon>
        <taxon>Eubacteriales</taxon>
        <taxon>Oscillospiraceae</taxon>
        <taxon>Congzhengia</taxon>
    </lineage>
</organism>
<accession>A0A926DNW5</accession>
<proteinExistence type="predicted"/>